<dbReference type="InterPro" id="IPR000210">
    <property type="entry name" value="BTB/POZ_dom"/>
</dbReference>
<organism evidence="5">
    <name type="scientific">Eutreptiella gymnastica</name>
    <dbReference type="NCBI Taxonomy" id="73025"/>
    <lineage>
        <taxon>Eukaryota</taxon>
        <taxon>Discoba</taxon>
        <taxon>Euglenozoa</taxon>
        <taxon>Euglenida</taxon>
        <taxon>Spirocuta</taxon>
        <taxon>Euglenophyceae</taxon>
        <taxon>Eutreptiales</taxon>
        <taxon>Eutreptiaceae</taxon>
        <taxon>Eutreptiella</taxon>
    </lineage>
</organism>
<dbReference type="SUPFAM" id="SSF54695">
    <property type="entry name" value="POZ domain"/>
    <property type="match status" value="1"/>
</dbReference>
<keyword evidence="2" id="KW-0677">Repeat</keyword>
<dbReference type="PROSITE" id="PS50097">
    <property type="entry name" value="BTB"/>
    <property type="match status" value="1"/>
</dbReference>
<sequence>MEEDDDHGSVFLPTTGLSECRKRWTQVDGIGTPPPPRVSHSATVIDHKLYIIAGGRFDGRQWISCDDVFAFDFTNCQWKALEITGVTMPRRRGHSAGLVSNRYIVVFGGTTSLYTQDNRNDTWMLDTVDRCWTPCLHTGEYVPLPRRGHGCFVKDNRYYVVFGGDVWDPEKQTLVTERSVHVYDLQNKAWAKVLCSGTVPRGISLFQGALVGRQWIVFGGNQLPKDIAEHEDADEEEQAAYQESQDPNGPTVNNGLWAMDIDTFRWRKIEGLNAPLPRFCHSLASFGAFCVVFGGSRDSSTSYNDLHIVDLSPFLSTTDTEDPGTAALVHWVPVHALGEPPSIRNGHSMVCFGNKFVVFGGGKLSPPTYYNDMHCLRVDINLQIEPAPDPLLADLGNMINDRTFADVQFCLDGPQHVYAHRCILSARSGYFNAMFGGAFAEAQLQEQAKVHCTQEGDSSSSLIKVHVEDVPHDVFLQLMKYIYTGDMPSDDVQMVIGLLDCAHKFVLSRLRSKCEAILSTYVTHDQVVSLLQLACGYNCPHLRTVCLTYIHAHYSEVVGHLDDVEQTVRQEIEQIRQGL</sequence>
<dbReference type="SMART" id="SM00225">
    <property type="entry name" value="BTB"/>
    <property type="match status" value="1"/>
</dbReference>
<keyword evidence="1" id="KW-0880">Kelch repeat</keyword>
<evidence type="ECO:0000256" key="3">
    <source>
        <dbReference type="SAM" id="MobiDB-lite"/>
    </source>
</evidence>
<evidence type="ECO:0000259" key="4">
    <source>
        <dbReference type="PROSITE" id="PS50097"/>
    </source>
</evidence>
<reference evidence="5" key="1">
    <citation type="submission" date="2021-01" db="EMBL/GenBank/DDBJ databases">
        <authorList>
            <person name="Corre E."/>
            <person name="Pelletier E."/>
            <person name="Niang G."/>
            <person name="Scheremetjew M."/>
            <person name="Finn R."/>
            <person name="Kale V."/>
            <person name="Holt S."/>
            <person name="Cochrane G."/>
            <person name="Meng A."/>
            <person name="Brown T."/>
            <person name="Cohen L."/>
        </authorList>
    </citation>
    <scope>NUCLEOTIDE SEQUENCE</scope>
    <source>
        <strain evidence="5">CCMP1594</strain>
    </source>
</reference>
<gene>
    <name evidence="5" type="ORF">EGYM00163_LOCUS49626</name>
</gene>
<name>A0A7S4GIP4_9EUGL</name>
<dbReference type="Pfam" id="PF00651">
    <property type="entry name" value="BTB"/>
    <property type="match status" value="1"/>
</dbReference>
<dbReference type="InterPro" id="IPR015915">
    <property type="entry name" value="Kelch-typ_b-propeller"/>
</dbReference>
<feature type="region of interest" description="Disordered" evidence="3">
    <location>
        <begin position="230"/>
        <end position="249"/>
    </location>
</feature>
<dbReference type="EMBL" id="HBJA01144098">
    <property type="protein sequence ID" value="CAE0838254.1"/>
    <property type="molecule type" value="Transcribed_RNA"/>
</dbReference>
<dbReference type="PANTHER" id="PTHR46093">
    <property type="entry name" value="ACYL-COA-BINDING DOMAIN-CONTAINING PROTEIN 5"/>
    <property type="match status" value="1"/>
</dbReference>
<dbReference type="Gene3D" id="2.120.10.80">
    <property type="entry name" value="Kelch-type beta propeller"/>
    <property type="match status" value="2"/>
</dbReference>
<dbReference type="AlphaFoldDB" id="A0A7S4GIP4"/>
<dbReference type="CDD" id="cd14733">
    <property type="entry name" value="BACK"/>
    <property type="match status" value="1"/>
</dbReference>
<protein>
    <recommendedName>
        <fullName evidence="4">BTB domain-containing protein</fullName>
    </recommendedName>
</protein>
<evidence type="ECO:0000256" key="2">
    <source>
        <dbReference type="ARBA" id="ARBA00022737"/>
    </source>
</evidence>
<dbReference type="Pfam" id="PF24681">
    <property type="entry name" value="Kelch_KLHDC2_KLHL20_DRC7"/>
    <property type="match status" value="2"/>
</dbReference>
<dbReference type="Gene3D" id="3.30.710.10">
    <property type="entry name" value="Potassium Channel Kv1.1, Chain A"/>
    <property type="match status" value="1"/>
</dbReference>
<evidence type="ECO:0000313" key="5">
    <source>
        <dbReference type="EMBL" id="CAE0838254.1"/>
    </source>
</evidence>
<feature type="domain" description="BTB" evidence="4">
    <location>
        <begin position="405"/>
        <end position="491"/>
    </location>
</feature>
<dbReference type="SUPFAM" id="SSF117281">
    <property type="entry name" value="Kelch motif"/>
    <property type="match status" value="2"/>
</dbReference>
<accession>A0A7S4GIP4</accession>
<proteinExistence type="predicted"/>
<dbReference type="PANTHER" id="PTHR46093:SF18">
    <property type="entry name" value="FIBRONECTIN TYPE-III DOMAIN-CONTAINING PROTEIN"/>
    <property type="match status" value="1"/>
</dbReference>
<dbReference type="InterPro" id="IPR011333">
    <property type="entry name" value="SKP1/BTB/POZ_sf"/>
</dbReference>
<evidence type="ECO:0000256" key="1">
    <source>
        <dbReference type="ARBA" id="ARBA00022441"/>
    </source>
</evidence>